<feature type="transmembrane region" description="Helical" evidence="5">
    <location>
        <begin position="47"/>
        <end position="68"/>
    </location>
</feature>
<sequence length="156" mass="17071">MSALLPAAHLYSWAAIWGGSGYYSYVASPIAFKTLSRKEFGALQNKVFPHFFLAQTLAPLVIGATAPYLLGTGALATLGVAFIGGAANKWWLLPVCKDIKEKRFILEDAGQTDSEEHKRLTKEFGKMHGLSLAFNMVNFLALTGYGYILLKGLIRK</sequence>
<dbReference type="OMA" id="WLLPWTH"/>
<dbReference type="Proteomes" id="UP000189513">
    <property type="component" value="Unassembled WGS sequence"/>
</dbReference>
<keyword evidence="9" id="KW-1185">Reference proteome</keyword>
<keyword evidence="3 5" id="KW-1133">Transmembrane helix</keyword>
<evidence type="ECO:0000256" key="2">
    <source>
        <dbReference type="ARBA" id="ARBA00022692"/>
    </source>
</evidence>
<accession>A0A061B6V8</accession>
<dbReference type="OrthoDB" id="1641132at2759"/>
<evidence type="ECO:0000313" key="8">
    <source>
        <dbReference type="EMBL" id="ONH65346.1"/>
    </source>
</evidence>
<reference evidence="9" key="2">
    <citation type="journal article" date="2017" name="Genome Announc.">
        <title>Genome sequences of Cyberlindnera fabianii 65, Pichia kudriavzevii 129, and Saccharomyces cerevisiae 131 isolated from fermented masau fruits in Zimbabwe.</title>
        <authorList>
            <person name="van Rijswijck I.M.H."/>
            <person name="Derks M.F.L."/>
            <person name="Abee T."/>
            <person name="de Ridder D."/>
            <person name="Smid E.J."/>
        </authorList>
    </citation>
    <scope>NUCLEOTIDE SEQUENCE [LARGE SCALE GENOMIC DNA]</scope>
    <source>
        <strain evidence="9">65</strain>
    </source>
</reference>
<reference evidence="7" key="1">
    <citation type="journal article" date="2014" name="Genome Announc.">
        <title>Genome sequence of the yeast Cyberlindnera fabianii (Hansenula fabianii).</title>
        <authorList>
            <person name="Freel K.C."/>
            <person name="Sarilar V."/>
            <person name="Neuveglise C."/>
            <person name="Devillers H."/>
            <person name="Friedrich A."/>
            <person name="Schacherer J."/>
        </authorList>
    </citation>
    <scope>NUCLEOTIDE SEQUENCE</scope>
    <source>
        <strain evidence="7">YJS4271</strain>
    </source>
</reference>
<dbReference type="AlphaFoldDB" id="A0A061B6V8"/>
<name>A0A061B6V8_CYBFA</name>
<proteinExistence type="predicted"/>
<evidence type="ECO:0000256" key="5">
    <source>
        <dbReference type="SAM" id="Phobius"/>
    </source>
</evidence>
<feature type="transmembrane region" description="Helical" evidence="5">
    <location>
        <begin position="74"/>
        <end position="93"/>
    </location>
</feature>
<dbReference type="VEuPathDB" id="FungiDB:BON22_4788"/>
<dbReference type="PANTHER" id="PTHR23241">
    <property type="entry name" value="LATE EMBRYOGENESIS ABUNDANT PLANTS LEA-RELATED"/>
    <property type="match status" value="1"/>
</dbReference>
<dbReference type="EMBL" id="LK052897">
    <property type="protein sequence ID" value="CDR43608.1"/>
    <property type="molecule type" value="Genomic_DNA"/>
</dbReference>
<dbReference type="InterPro" id="IPR025423">
    <property type="entry name" value="TMEM205-like"/>
</dbReference>
<evidence type="ECO:0000313" key="7">
    <source>
        <dbReference type="EMBL" id="CDR43608.1"/>
    </source>
</evidence>
<evidence type="ECO:0000256" key="4">
    <source>
        <dbReference type="ARBA" id="ARBA00023136"/>
    </source>
</evidence>
<evidence type="ECO:0000256" key="1">
    <source>
        <dbReference type="ARBA" id="ARBA00004370"/>
    </source>
</evidence>
<dbReference type="Pfam" id="PF13664">
    <property type="entry name" value="DUF4149"/>
    <property type="match status" value="1"/>
</dbReference>
<comment type="subcellular location">
    <subcellularLocation>
        <location evidence="1">Membrane</location>
    </subcellularLocation>
</comment>
<dbReference type="GO" id="GO:0016020">
    <property type="term" value="C:membrane"/>
    <property type="evidence" value="ECO:0007669"/>
    <property type="project" value="UniProtKB-SubCell"/>
</dbReference>
<feature type="domain" description="TMEM205-like" evidence="6">
    <location>
        <begin position="12"/>
        <end position="103"/>
    </location>
</feature>
<evidence type="ECO:0000313" key="9">
    <source>
        <dbReference type="Proteomes" id="UP000189513"/>
    </source>
</evidence>
<dbReference type="InterPro" id="IPR053009">
    <property type="entry name" value="Xanthocillin_Biosynth-Assoc"/>
</dbReference>
<organism evidence="7">
    <name type="scientific">Cyberlindnera fabianii</name>
    <name type="common">Yeast</name>
    <name type="synonym">Hansenula fabianii</name>
    <dbReference type="NCBI Taxonomy" id="36022"/>
    <lineage>
        <taxon>Eukaryota</taxon>
        <taxon>Fungi</taxon>
        <taxon>Dikarya</taxon>
        <taxon>Ascomycota</taxon>
        <taxon>Saccharomycotina</taxon>
        <taxon>Saccharomycetes</taxon>
        <taxon>Phaffomycetales</taxon>
        <taxon>Phaffomycetaceae</taxon>
        <taxon>Cyberlindnera</taxon>
    </lineage>
</organism>
<feature type="transmembrane region" description="Helical" evidence="5">
    <location>
        <begin position="129"/>
        <end position="150"/>
    </location>
</feature>
<feature type="transmembrane region" description="Helical" evidence="5">
    <location>
        <begin position="12"/>
        <end position="35"/>
    </location>
</feature>
<reference evidence="8" key="3">
    <citation type="submission" date="2017-01" db="EMBL/GenBank/DDBJ databases">
        <authorList>
            <person name="Mah S.A."/>
            <person name="Swanson W.J."/>
            <person name="Moy G.W."/>
            <person name="Vacquier V.D."/>
        </authorList>
    </citation>
    <scope>NUCLEOTIDE SEQUENCE [LARGE SCALE GENOMIC DNA]</scope>
    <source>
        <strain evidence="8">65</strain>
    </source>
</reference>
<gene>
    <name evidence="8" type="ORF">BON22_4788</name>
    <name evidence="7" type="ORF">CYFA0S_12e02520g</name>
</gene>
<dbReference type="PANTHER" id="PTHR23241:SF102">
    <property type="entry name" value="LD23009P"/>
    <property type="match status" value="1"/>
</dbReference>
<protein>
    <submittedName>
        <fullName evidence="7">CYFA0S12e02520g1_1</fullName>
    </submittedName>
</protein>
<keyword evidence="2 5" id="KW-0812">Transmembrane</keyword>
<evidence type="ECO:0000256" key="3">
    <source>
        <dbReference type="ARBA" id="ARBA00022989"/>
    </source>
</evidence>
<evidence type="ECO:0000259" key="6">
    <source>
        <dbReference type="Pfam" id="PF13664"/>
    </source>
</evidence>
<keyword evidence="4 5" id="KW-0472">Membrane</keyword>
<dbReference type="EMBL" id="MPUK01000011">
    <property type="protein sequence ID" value="ONH65346.1"/>
    <property type="molecule type" value="Genomic_DNA"/>
</dbReference>